<dbReference type="RefSeq" id="WP_310502573.1">
    <property type="nucleotide sequence ID" value="NZ_JAVDSB010000025.1"/>
</dbReference>
<dbReference type="Proteomes" id="UP001267290">
    <property type="component" value="Unassembled WGS sequence"/>
</dbReference>
<evidence type="ECO:0000313" key="2">
    <source>
        <dbReference type="Proteomes" id="UP001267290"/>
    </source>
</evidence>
<proteinExistence type="predicted"/>
<dbReference type="InterPro" id="IPR010838">
    <property type="entry name" value="DUF1444"/>
</dbReference>
<dbReference type="Pfam" id="PF07285">
    <property type="entry name" value="DUF1444"/>
    <property type="match status" value="1"/>
</dbReference>
<comment type="caution">
    <text evidence="1">The sequence shown here is derived from an EMBL/GenBank/DDBJ whole genome shotgun (WGS) entry which is preliminary data.</text>
</comment>
<evidence type="ECO:0000313" key="1">
    <source>
        <dbReference type="EMBL" id="MDR6555196.1"/>
    </source>
</evidence>
<name>A0ABU1P624_9BACL</name>
<keyword evidence="2" id="KW-1185">Reference proteome</keyword>
<protein>
    <submittedName>
        <fullName evidence="1">Uncharacterized protein</fullName>
    </submittedName>
</protein>
<gene>
    <name evidence="1" type="ORF">J2736_006451</name>
</gene>
<reference evidence="1 2" key="1">
    <citation type="submission" date="2023-07" db="EMBL/GenBank/DDBJ databases">
        <title>Sorghum-associated microbial communities from plants grown in Nebraska, USA.</title>
        <authorList>
            <person name="Schachtman D."/>
        </authorList>
    </citation>
    <scope>NUCLEOTIDE SEQUENCE [LARGE SCALE GENOMIC DNA]</scope>
    <source>
        <strain evidence="1 2">CC258</strain>
    </source>
</reference>
<dbReference type="EMBL" id="JAVDSB010000025">
    <property type="protein sequence ID" value="MDR6555196.1"/>
    <property type="molecule type" value="Genomic_DNA"/>
</dbReference>
<sequence length="283" mass="32633">MRQALLYKTPEEFASMLMRHLEESLGMLIQQKEPENDPLLLSIMKEEKEELVVSLHRVFQTYHNSGDINAAITYLNGILSAVEYCQNQDEVLKLDASYIYPVLRGAQFVEEAGKGLHMVVDEIIPGMCVLFLEIKTEHNKIVTRSMLEANPMLTEEKVKRIGYRNLRAEGWTKPRLELLSPARKTCTVDVFVDNLFPFECQFLNSGWIKEHMPESFLIAFTNRKQTLVMRSTEPIDSEAVAIRLAKKAKFTDVVRRSYLVAPHPVSDHIYWVQKGTFRLLDID</sequence>
<organism evidence="1 2">
    <name type="scientific">Paenibacillus qinlingensis</name>
    <dbReference type="NCBI Taxonomy" id="1837343"/>
    <lineage>
        <taxon>Bacteria</taxon>
        <taxon>Bacillati</taxon>
        <taxon>Bacillota</taxon>
        <taxon>Bacilli</taxon>
        <taxon>Bacillales</taxon>
        <taxon>Paenibacillaceae</taxon>
        <taxon>Paenibacillus</taxon>
    </lineage>
</organism>
<accession>A0ABU1P624</accession>